<evidence type="ECO:0000313" key="3">
    <source>
        <dbReference type="Proteomes" id="UP000054324"/>
    </source>
</evidence>
<reference evidence="2 3" key="1">
    <citation type="submission" date="2013-11" db="EMBL/GenBank/DDBJ databases">
        <title>Opisthorchis viverrini - life in the bile duct.</title>
        <authorList>
            <person name="Young N.D."/>
            <person name="Nagarajan N."/>
            <person name="Lin S.J."/>
            <person name="Korhonen P.K."/>
            <person name="Jex A.R."/>
            <person name="Hall R.S."/>
            <person name="Safavi-Hemami H."/>
            <person name="Kaewkong W."/>
            <person name="Bertrand D."/>
            <person name="Gao S."/>
            <person name="Seet Q."/>
            <person name="Wongkham S."/>
            <person name="Teh B.T."/>
            <person name="Wongkham C."/>
            <person name="Intapan P.M."/>
            <person name="Maleewong W."/>
            <person name="Yang X."/>
            <person name="Hu M."/>
            <person name="Wang Z."/>
            <person name="Hofmann A."/>
            <person name="Sternberg P.W."/>
            <person name="Tan P."/>
            <person name="Wang J."/>
            <person name="Gasser R.B."/>
        </authorList>
    </citation>
    <scope>NUCLEOTIDE SEQUENCE [LARGE SCALE GENOMIC DNA]</scope>
</reference>
<dbReference type="OrthoDB" id="68483at2759"/>
<dbReference type="CTD" id="20319315"/>
<accession>A0A075AFM7</accession>
<dbReference type="KEGG" id="ovi:T265_05133"/>
<dbReference type="RefSeq" id="XP_009168321.1">
    <property type="nucleotide sequence ID" value="XM_009170057.1"/>
</dbReference>
<dbReference type="GeneID" id="20319315"/>
<dbReference type="Proteomes" id="UP000054324">
    <property type="component" value="Unassembled WGS sequence"/>
</dbReference>
<feature type="region of interest" description="Disordered" evidence="1">
    <location>
        <begin position="149"/>
        <end position="168"/>
    </location>
</feature>
<evidence type="ECO:0000256" key="1">
    <source>
        <dbReference type="SAM" id="MobiDB-lite"/>
    </source>
</evidence>
<gene>
    <name evidence="2" type="ORF">T265_05133</name>
</gene>
<keyword evidence="3" id="KW-1185">Reference proteome</keyword>
<organism evidence="2 3">
    <name type="scientific">Opisthorchis viverrini</name>
    <name type="common">Southeast Asian liver fluke</name>
    <dbReference type="NCBI Taxonomy" id="6198"/>
    <lineage>
        <taxon>Eukaryota</taxon>
        <taxon>Metazoa</taxon>
        <taxon>Spiralia</taxon>
        <taxon>Lophotrochozoa</taxon>
        <taxon>Platyhelminthes</taxon>
        <taxon>Trematoda</taxon>
        <taxon>Digenea</taxon>
        <taxon>Opisthorchiida</taxon>
        <taxon>Opisthorchiata</taxon>
        <taxon>Opisthorchiidae</taxon>
        <taxon>Opisthorchis</taxon>
    </lineage>
</organism>
<dbReference type="EMBL" id="KL596711">
    <property type="protein sequence ID" value="KER27929.1"/>
    <property type="molecule type" value="Genomic_DNA"/>
</dbReference>
<evidence type="ECO:0000313" key="2">
    <source>
        <dbReference type="EMBL" id="KER27929.1"/>
    </source>
</evidence>
<proteinExistence type="predicted"/>
<name>A0A075AFM7_OPIVI</name>
<protein>
    <submittedName>
        <fullName evidence="2">Uncharacterized protein</fullName>
    </submittedName>
</protein>
<dbReference type="AlphaFoldDB" id="A0A075AFM7"/>
<sequence>MSRGRGRVRNTDLPGYRRRHIIAAQFKKNRSAVTPTRCLAAMLPEGSTRAGILPGCPNLDKGSRDAEADFEQWTFRSVNSRSKHLSHLAHCALWPYLDKDKCFIGLKEEPTTYCFETYHPRRHWTRVLLLLELISSAYPMAVPGFEPRTSDMRGERVTTTPPTHVGRI</sequence>